<gene>
    <name evidence="2" type="ORF">Pan44_39180</name>
</gene>
<reference evidence="2 3" key="1">
    <citation type="submission" date="2019-02" db="EMBL/GenBank/DDBJ databases">
        <title>Deep-cultivation of Planctomycetes and their phenomic and genomic characterization uncovers novel biology.</title>
        <authorList>
            <person name="Wiegand S."/>
            <person name="Jogler M."/>
            <person name="Boedeker C."/>
            <person name="Pinto D."/>
            <person name="Vollmers J."/>
            <person name="Rivas-Marin E."/>
            <person name="Kohn T."/>
            <person name="Peeters S.H."/>
            <person name="Heuer A."/>
            <person name="Rast P."/>
            <person name="Oberbeckmann S."/>
            <person name="Bunk B."/>
            <person name="Jeske O."/>
            <person name="Meyerdierks A."/>
            <person name="Storesund J.E."/>
            <person name="Kallscheuer N."/>
            <person name="Luecker S."/>
            <person name="Lage O.M."/>
            <person name="Pohl T."/>
            <person name="Merkel B.J."/>
            <person name="Hornburger P."/>
            <person name="Mueller R.-W."/>
            <person name="Bruemmer F."/>
            <person name="Labrenz M."/>
            <person name="Spormann A.M."/>
            <person name="Op den Camp H."/>
            <person name="Overmann J."/>
            <person name="Amann R."/>
            <person name="Jetten M.S.M."/>
            <person name="Mascher T."/>
            <person name="Medema M.H."/>
            <person name="Devos D.P."/>
            <person name="Kaster A.-K."/>
            <person name="Ovreas L."/>
            <person name="Rohde M."/>
            <person name="Galperin M.Y."/>
            <person name="Jogler C."/>
        </authorList>
    </citation>
    <scope>NUCLEOTIDE SEQUENCE [LARGE SCALE GENOMIC DNA]</scope>
    <source>
        <strain evidence="2 3">Pan44</strain>
    </source>
</reference>
<keyword evidence="3" id="KW-1185">Reference proteome</keyword>
<evidence type="ECO:0000313" key="2">
    <source>
        <dbReference type="EMBL" id="QDT55870.1"/>
    </source>
</evidence>
<feature type="compositionally biased region" description="Low complexity" evidence="1">
    <location>
        <begin position="40"/>
        <end position="57"/>
    </location>
</feature>
<proteinExistence type="predicted"/>
<dbReference type="AlphaFoldDB" id="A0A517SIB8"/>
<dbReference type="KEGG" id="ccos:Pan44_39180"/>
<evidence type="ECO:0000313" key="3">
    <source>
        <dbReference type="Proteomes" id="UP000315700"/>
    </source>
</evidence>
<feature type="region of interest" description="Disordered" evidence="1">
    <location>
        <begin position="39"/>
        <end position="89"/>
    </location>
</feature>
<feature type="compositionally biased region" description="Low complexity" evidence="1">
    <location>
        <begin position="66"/>
        <end position="89"/>
    </location>
</feature>
<accession>A0A517SIB8</accession>
<dbReference type="Proteomes" id="UP000315700">
    <property type="component" value="Chromosome"/>
</dbReference>
<name>A0A517SIB8_9PLAN</name>
<protein>
    <submittedName>
        <fullName evidence="2">Uncharacterized protein</fullName>
    </submittedName>
</protein>
<organism evidence="2 3">
    <name type="scientific">Caulifigura coniformis</name>
    <dbReference type="NCBI Taxonomy" id="2527983"/>
    <lineage>
        <taxon>Bacteria</taxon>
        <taxon>Pseudomonadati</taxon>
        <taxon>Planctomycetota</taxon>
        <taxon>Planctomycetia</taxon>
        <taxon>Planctomycetales</taxon>
        <taxon>Planctomycetaceae</taxon>
        <taxon>Caulifigura</taxon>
    </lineage>
</organism>
<dbReference type="EMBL" id="CP036271">
    <property type="protein sequence ID" value="QDT55870.1"/>
    <property type="molecule type" value="Genomic_DNA"/>
</dbReference>
<sequence>MRRNLSKNDQLIRSPLKAARSILVASYVALLMTAGGCSRSESAPALESLPSSAEASAGTPAGAKKVSGTYSGVTSGYSSSSDAKASSQP</sequence>
<evidence type="ECO:0000256" key="1">
    <source>
        <dbReference type="SAM" id="MobiDB-lite"/>
    </source>
</evidence>
<dbReference type="RefSeq" id="WP_145032322.1">
    <property type="nucleotide sequence ID" value="NZ_CP036271.1"/>
</dbReference>
<dbReference type="InParanoid" id="A0A517SIB8"/>